<keyword evidence="2" id="KW-1185">Reference proteome</keyword>
<comment type="caution">
    <text evidence="1">The sequence shown here is derived from an EMBL/GenBank/DDBJ whole genome shotgun (WGS) entry which is preliminary data.</text>
</comment>
<gene>
    <name evidence="1" type="ORF">THRCLA_08629</name>
</gene>
<organism evidence="1 2">
    <name type="scientific">Thraustotheca clavata</name>
    <dbReference type="NCBI Taxonomy" id="74557"/>
    <lineage>
        <taxon>Eukaryota</taxon>
        <taxon>Sar</taxon>
        <taxon>Stramenopiles</taxon>
        <taxon>Oomycota</taxon>
        <taxon>Saprolegniomycetes</taxon>
        <taxon>Saprolegniales</taxon>
        <taxon>Achlyaceae</taxon>
        <taxon>Thraustotheca</taxon>
    </lineage>
</organism>
<dbReference type="Proteomes" id="UP000243217">
    <property type="component" value="Unassembled WGS sequence"/>
</dbReference>
<protein>
    <submittedName>
        <fullName evidence="1">Uncharacterized protein</fullName>
    </submittedName>
</protein>
<accession>A0A1V9Z459</accession>
<proteinExistence type="predicted"/>
<evidence type="ECO:0000313" key="1">
    <source>
        <dbReference type="EMBL" id="OQR92692.1"/>
    </source>
</evidence>
<dbReference type="AlphaFoldDB" id="A0A1V9Z459"/>
<dbReference type="EMBL" id="JNBS01002309">
    <property type="protein sequence ID" value="OQR92692.1"/>
    <property type="molecule type" value="Genomic_DNA"/>
</dbReference>
<name>A0A1V9Z459_9STRA</name>
<evidence type="ECO:0000313" key="2">
    <source>
        <dbReference type="Proteomes" id="UP000243217"/>
    </source>
</evidence>
<sequence>MASTAARQERCVSEISNGAVYLESALRNINSWSIWQSYWGRSFDIGIVKVVTLTTQGQVWLCMIQHNTNSIEQEASRWQSHGITSHGITILPYSGKITKPSDSMTP</sequence>
<reference evidence="1 2" key="1">
    <citation type="journal article" date="2014" name="Genome Biol. Evol.">
        <title>The secreted proteins of Achlya hypogyna and Thraustotheca clavata identify the ancestral oomycete secretome and reveal gene acquisitions by horizontal gene transfer.</title>
        <authorList>
            <person name="Misner I."/>
            <person name="Blouin N."/>
            <person name="Leonard G."/>
            <person name="Richards T.A."/>
            <person name="Lane C.E."/>
        </authorList>
    </citation>
    <scope>NUCLEOTIDE SEQUENCE [LARGE SCALE GENOMIC DNA]</scope>
    <source>
        <strain evidence="1 2">ATCC 34112</strain>
    </source>
</reference>